<sequence>MSFMNSRFFQVLGRRPCVVGFAIAAGLVCLSACGTKPVSETVVSCEEAPKFVSLSLPEQNSSLMFKCPDGSSLFPDEKEGTSTQYCKDASCSQTAALIDGLKLQEVQDADVDDAHSEGRATAAQAKAYKLTVETQPEQAHTLYFLCKSTDGTLDESLPAKDARDPHPTSKTTCTFQFPVYSKHTLSDPPAEECKEGQTLEVASDFKPKKVTFRCADNWTLSPANFEKAYKGEACADDSEATLADLGFGAKRVEGKAATLSAKSPAYALEITDFPAGPNNLKLCFKCKRLSDQKQITSEPSEDECRIIVDVAPKKTQPDEEHGEDGPAGDEKPGDESTGQPSTDGDGNEKPSTSGASDHFKHSILISGALLLASVLALRPILA</sequence>
<evidence type="ECO:0000259" key="2">
    <source>
        <dbReference type="Pfam" id="PF04092"/>
    </source>
</evidence>
<feature type="domain" description="SRS" evidence="2">
    <location>
        <begin position="42"/>
        <end position="176"/>
    </location>
</feature>
<proteinExistence type="predicted"/>
<evidence type="ECO:0000256" key="1">
    <source>
        <dbReference type="SAM" id="MobiDB-lite"/>
    </source>
</evidence>
<dbReference type="Gene3D" id="2.60.40.1320">
    <property type="entry name" value="SRS domain"/>
    <property type="match status" value="2"/>
</dbReference>
<feature type="domain" description="SRS" evidence="2">
    <location>
        <begin position="197"/>
        <end position="310"/>
    </location>
</feature>
<accession>A0A086J6X6</accession>
<protein>
    <submittedName>
        <fullName evidence="3">SAG-related sequence SRS47B</fullName>
    </submittedName>
</protein>
<dbReference type="InterPro" id="IPR036755">
    <property type="entry name" value="SRS_dom_sf"/>
</dbReference>
<dbReference type="GO" id="GO:0016020">
    <property type="term" value="C:membrane"/>
    <property type="evidence" value="ECO:0007669"/>
    <property type="project" value="InterPro"/>
</dbReference>
<name>A0A086J6X6_TOXGO</name>
<feature type="compositionally biased region" description="Polar residues" evidence="1">
    <location>
        <begin position="336"/>
        <end position="355"/>
    </location>
</feature>
<reference evidence="3 4" key="1">
    <citation type="submission" date="2014-03" db="EMBL/GenBank/DDBJ databases">
        <authorList>
            <person name="Sibley D."/>
            <person name="Venepally P."/>
            <person name="Karamycheva S."/>
            <person name="Hadjithomas M."/>
            <person name="Khan A."/>
            <person name="Brunk B."/>
            <person name="Roos D."/>
            <person name="Caler E."/>
            <person name="Lorenzi H."/>
        </authorList>
    </citation>
    <scope>NUCLEOTIDE SEQUENCE [LARGE SCALE GENOMIC DNA]</scope>
    <source>
        <strain evidence="4">p89</strain>
    </source>
</reference>
<gene>
    <name evidence="3" type="ORF">TGP89_275360</name>
</gene>
<evidence type="ECO:0000313" key="4">
    <source>
        <dbReference type="Proteomes" id="UP000028828"/>
    </source>
</evidence>
<dbReference type="VEuPathDB" id="ToxoDB:TGP89_275360"/>
<dbReference type="Pfam" id="PF04092">
    <property type="entry name" value="SAG"/>
    <property type="match status" value="2"/>
</dbReference>
<dbReference type="Proteomes" id="UP000028828">
    <property type="component" value="Unassembled WGS sequence"/>
</dbReference>
<dbReference type="EMBL" id="AEYI02002542">
    <property type="protein sequence ID" value="KFG27894.1"/>
    <property type="molecule type" value="Genomic_DNA"/>
</dbReference>
<dbReference type="AlphaFoldDB" id="A0A086J6X6"/>
<feature type="region of interest" description="Disordered" evidence="1">
    <location>
        <begin position="311"/>
        <end position="357"/>
    </location>
</feature>
<dbReference type="SUPFAM" id="SSF74877">
    <property type="entry name" value="Major surface antigen p30, SAG1"/>
    <property type="match status" value="1"/>
</dbReference>
<evidence type="ECO:0000313" key="3">
    <source>
        <dbReference type="EMBL" id="KFG27894.1"/>
    </source>
</evidence>
<dbReference type="OrthoDB" id="10518729at2759"/>
<dbReference type="InterPro" id="IPR007226">
    <property type="entry name" value="SRS_dom"/>
</dbReference>
<organism evidence="3 4">
    <name type="scientific">Toxoplasma gondii p89</name>
    <dbReference type="NCBI Taxonomy" id="943119"/>
    <lineage>
        <taxon>Eukaryota</taxon>
        <taxon>Sar</taxon>
        <taxon>Alveolata</taxon>
        <taxon>Apicomplexa</taxon>
        <taxon>Conoidasida</taxon>
        <taxon>Coccidia</taxon>
        <taxon>Eucoccidiorida</taxon>
        <taxon>Eimeriorina</taxon>
        <taxon>Sarcocystidae</taxon>
        <taxon>Toxoplasma</taxon>
    </lineage>
</organism>
<comment type="caution">
    <text evidence="3">The sequence shown here is derived from an EMBL/GenBank/DDBJ whole genome shotgun (WGS) entry which is preliminary data.</text>
</comment>